<dbReference type="AlphaFoldDB" id="A0A3M0ADS7"/>
<dbReference type="PROSITE" id="PS50042">
    <property type="entry name" value="CNMP_BINDING_3"/>
    <property type="match status" value="1"/>
</dbReference>
<dbReference type="OrthoDB" id="7643467at2"/>
<dbReference type="SMART" id="SM00419">
    <property type="entry name" value="HTH_CRP"/>
    <property type="match status" value="1"/>
</dbReference>
<dbReference type="PROSITE" id="PS51063">
    <property type="entry name" value="HTH_CRP_2"/>
    <property type="match status" value="1"/>
</dbReference>
<dbReference type="InterPro" id="IPR000595">
    <property type="entry name" value="cNMP-bd_dom"/>
</dbReference>
<sequence>MISPNLSPQRLPNEHLLALAAFCPCVSYSKGEVIHERDEQKPGFSIISHGNVKVGNYDKQGNYLLTQVLGEFEIFGEITLFTQYARSHTVEALTGCEIIQVSRDSYERYANQVPAIKDVMLAMLAEKLRTCVDLMDDLRHLNVAQRLAKLLLNFSVAKDSLQVKLRQTDLADHLGLTVLTVHRALNKLANEGLIRLQYGSIEVLDVEALARFATR</sequence>
<keyword evidence="3" id="KW-0804">Transcription</keyword>
<evidence type="ECO:0000313" key="6">
    <source>
        <dbReference type="EMBL" id="RMA82657.1"/>
    </source>
</evidence>
<dbReference type="SMART" id="SM00100">
    <property type="entry name" value="cNMP"/>
    <property type="match status" value="1"/>
</dbReference>
<feature type="domain" description="HTH crp-type" evidence="5">
    <location>
        <begin position="141"/>
        <end position="207"/>
    </location>
</feature>
<dbReference type="InterPro" id="IPR014710">
    <property type="entry name" value="RmlC-like_jellyroll"/>
</dbReference>
<evidence type="ECO:0000313" key="7">
    <source>
        <dbReference type="Proteomes" id="UP000267187"/>
    </source>
</evidence>
<dbReference type="InterPro" id="IPR036390">
    <property type="entry name" value="WH_DNA-bd_sf"/>
</dbReference>
<feature type="domain" description="Cyclic nucleotide-binding" evidence="4">
    <location>
        <begin position="28"/>
        <end position="127"/>
    </location>
</feature>
<dbReference type="Gene3D" id="2.60.120.10">
    <property type="entry name" value="Jelly Rolls"/>
    <property type="match status" value="1"/>
</dbReference>
<dbReference type="PANTHER" id="PTHR24567">
    <property type="entry name" value="CRP FAMILY TRANSCRIPTIONAL REGULATORY PROTEIN"/>
    <property type="match status" value="1"/>
</dbReference>
<dbReference type="InterPro" id="IPR036388">
    <property type="entry name" value="WH-like_DNA-bd_sf"/>
</dbReference>
<dbReference type="Pfam" id="PF13545">
    <property type="entry name" value="HTH_Crp_2"/>
    <property type="match status" value="1"/>
</dbReference>
<dbReference type="Gene3D" id="1.10.10.10">
    <property type="entry name" value="Winged helix-like DNA-binding domain superfamily/Winged helix DNA-binding domain"/>
    <property type="match status" value="1"/>
</dbReference>
<evidence type="ECO:0000259" key="4">
    <source>
        <dbReference type="PROSITE" id="PS50042"/>
    </source>
</evidence>
<dbReference type="Pfam" id="PF00027">
    <property type="entry name" value="cNMP_binding"/>
    <property type="match status" value="1"/>
</dbReference>
<gene>
    <name evidence="6" type="ORF">DFR27_0609</name>
</gene>
<name>A0A3M0ADS7_9GAMM</name>
<keyword evidence="1" id="KW-0805">Transcription regulation</keyword>
<dbReference type="Proteomes" id="UP000267187">
    <property type="component" value="Unassembled WGS sequence"/>
</dbReference>
<dbReference type="InterPro" id="IPR012318">
    <property type="entry name" value="HTH_CRP"/>
</dbReference>
<accession>A0A3M0ADS7</accession>
<comment type="caution">
    <text evidence="6">The sequence shown here is derived from an EMBL/GenBank/DDBJ whole genome shotgun (WGS) entry which is preliminary data.</text>
</comment>
<evidence type="ECO:0000256" key="2">
    <source>
        <dbReference type="ARBA" id="ARBA00023125"/>
    </source>
</evidence>
<proteinExistence type="predicted"/>
<dbReference type="SUPFAM" id="SSF51206">
    <property type="entry name" value="cAMP-binding domain-like"/>
    <property type="match status" value="1"/>
</dbReference>
<evidence type="ECO:0000259" key="5">
    <source>
        <dbReference type="PROSITE" id="PS51063"/>
    </source>
</evidence>
<reference evidence="6 7" key="1">
    <citation type="submission" date="2018-10" db="EMBL/GenBank/DDBJ databases">
        <title>Genomic Encyclopedia of Type Strains, Phase IV (KMG-IV): sequencing the most valuable type-strain genomes for metagenomic binning, comparative biology and taxonomic classification.</title>
        <authorList>
            <person name="Goeker M."/>
        </authorList>
    </citation>
    <scope>NUCLEOTIDE SEQUENCE [LARGE SCALE GENOMIC DNA]</scope>
    <source>
        <strain evidence="6 7">DSM 25080</strain>
    </source>
</reference>
<dbReference type="PANTHER" id="PTHR24567:SF26">
    <property type="entry name" value="REGULATORY PROTEIN YEIL"/>
    <property type="match status" value="1"/>
</dbReference>
<dbReference type="EMBL" id="REFJ01000001">
    <property type="protein sequence ID" value="RMA82657.1"/>
    <property type="molecule type" value="Genomic_DNA"/>
</dbReference>
<dbReference type="InterPro" id="IPR050397">
    <property type="entry name" value="Env_Response_Regulators"/>
</dbReference>
<dbReference type="GO" id="GO:0003700">
    <property type="term" value="F:DNA-binding transcription factor activity"/>
    <property type="evidence" value="ECO:0007669"/>
    <property type="project" value="TreeGrafter"/>
</dbReference>
<dbReference type="RefSeq" id="WP_121875973.1">
    <property type="nucleotide sequence ID" value="NZ_REFJ01000001.1"/>
</dbReference>
<evidence type="ECO:0000256" key="1">
    <source>
        <dbReference type="ARBA" id="ARBA00023015"/>
    </source>
</evidence>
<dbReference type="SUPFAM" id="SSF46785">
    <property type="entry name" value="Winged helix' DNA-binding domain"/>
    <property type="match status" value="1"/>
</dbReference>
<keyword evidence="2" id="KW-0238">DNA-binding</keyword>
<protein>
    <submittedName>
        <fullName evidence="6">CRP-like cAMP-binding protein</fullName>
    </submittedName>
</protein>
<dbReference type="InterPro" id="IPR018490">
    <property type="entry name" value="cNMP-bd_dom_sf"/>
</dbReference>
<keyword evidence="7" id="KW-1185">Reference proteome</keyword>
<dbReference type="CDD" id="cd00038">
    <property type="entry name" value="CAP_ED"/>
    <property type="match status" value="1"/>
</dbReference>
<dbReference type="GO" id="GO:0003677">
    <property type="term" value="F:DNA binding"/>
    <property type="evidence" value="ECO:0007669"/>
    <property type="project" value="UniProtKB-KW"/>
</dbReference>
<dbReference type="GO" id="GO:0005829">
    <property type="term" value="C:cytosol"/>
    <property type="evidence" value="ECO:0007669"/>
    <property type="project" value="TreeGrafter"/>
</dbReference>
<organism evidence="6 7">
    <name type="scientific">Umboniibacter marinipuniceus</name>
    <dbReference type="NCBI Taxonomy" id="569599"/>
    <lineage>
        <taxon>Bacteria</taxon>
        <taxon>Pseudomonadati</taxon>
        <taxon>Pseudomonadota</taxon>
        <taxon>Gammaproteobacteria</taxon>
        <taxon>Cellvibrionales</taxon>
        <taxon>Cellvibrionaceae</taxon>
        <taxon>Umboniibacter</taxon>
    </lineage>
</organism>
<evidence type="ECO:0000256" key="3">
    <source>
        <dbReference type="ARBA" id="ARBA00023163"/>
    </source>
</evidence>